<proteinExistence type="predicted"/>
<dbReference type="GeneID" id="36337743"/>
<sequence length="62" mass="6972">MRIPQCTNRRIDKAGESVCLETPRRTTQAFPIPSRAQNRSDGAAAYGDKDERQEGGIEPLRR</sequence>
<protein>
    <submittedName>
        <fullName evidence="2">Uncharacterized protein</fullName>
    </submittedName>
</protein>
<dbReference type="CTD" id="36337743"/>
<dbReference type="AlphaFoldDB" id="W6V9E4"/>
<evidence type="ECO:0000313" key="2">
    <source>
        <dbReference type="EMBL" id="EUB63224.1"/>
    </source>
</evidence>
<keyword evidence="3" id="KW-1185">Reference proteome</keyword>
<feature type="region of interest" description="Disordered" evidence="1">
    <location>
        <begin position="22"/>
        <end position="62"/>
    </location>
</feature>
<dbReference type="Proteomes" id="UP000019149">
    <property type="component" value="Unassembled WGS sequence"/>
</dbReference>
<accession>W6V9E4</accession>
<evidence type="ECO:0000313" key="3">
    <source>
        <dbReference type="Proteomes" id="UP000019149"/>
    </source>
</evidence>
<evidence type="ECO:0000256" key="1">
    <source>
        <dbReference type="SAM" id="MobiDB-lite"/>
    </source>
</evidence>
<dbReference type="EMBL" id="APAU02000008">
    <property type="protein sequence ID" value="EUB63224.1"/>
    <property type="molecule type" value="Genomic_DNA"/>
</dbReference>
<dbReference type="KEGG" id="egl:EGR_02028"/>
<comment type="caution">
    <text evidence="2">The sequence shown here is derived from an EMBL/GenBank/DDBJ whole genome shotgun (WGS) entry which is preliminary data.</text>
</comment>
<gene>
    <name evidence="2" type="ORF">EGR_02028</name>
</gene>
<dbReference type="RefSeq" id="XP_024354420.1">
    <property type="nucleotide sequence ID" value="XM_024491277.1"/>
</dbReference>
<name>W6V9E4_ECHGR</name>
<reference evidence="2 3" key="1">
    <citation type="journal article" date="2013" name="Nat. Genet.">
        <title>The genome of the hydatid tapeworm Echinococcus granulosus.</title>
        <authorList>
            <person name="Zheng H."/>
            <person name="Zhang W."/>
            <person name="Zhang L."/>
            <person name="Zhang Z."/>
            <person name="Li J."/>
            <person name="Lu G."/>
            <person name="Zhu Y."/>
            <person name="Wang Y."/>
            <person name="Huang Y."/>
            <person name="Liu J."/>
            <person name="Kang H."/>
            <person name="Chen J."/>
            <person name="Wang L."/>
            <person name="Chen A."/>
            <person name="Yu S."/>
            <person name="Gao Z."/>
            <person name="Jin L."/>
            <person name="Gu W."/>
            <person name="Wang Z."/>
            <person name="Zhao L."/>
            <person name="Shi B."/>
            <person name="Wen H."/>
            <person name="Lin R."/>
            <person name="Jones M.K."/>
            <person name="Brejova B."/>
            <person name="Vinar T."/>
            <person name="Zhao G."/>
            <person name="McManus D.P."/>
            <person name="Chen Z."/>
            <person name="Zhou Y."/>
            <person name="Wang S."/>
        </authorList>
    </citation>
    <scope>NUCLEOTIDE SEQUENCE [LARGE SCALE GENOMIC DNA]</scope>
</reference>
<feature type="compositionally biased region" description="Basic and acidic residues" evidence="1">
    <location>
        <begin position="47"/>
        <end position="62"/>
    </location>
</feature>
<organism evidence="2 3">
    <name type="scientific">Echinococcus granulosus</name>
    <name type="common">Hydatid tapeworm</name>
    <dbReference type="NCBI Taxonomy" id="6210"/>
    <lineage>
        <taxon>Eukaryota</taxon>
        <taxon>Metazoa</taxon>
        <taxon>Spiralia</taxon>
        <taxon>Lophotrochozoa</taxon>
        <taxon>Platyhelminthes</taxon>
        <taxon>Cestoda</taxon>
        <taxon>Eucestoda</taxon>
        <taxon>Cyclophyllidea</taxon>
        <taxon>Taeniidae</taxon>
        <taxon>Echinococcus</taxon>
        <taxon>Echinococcus granulosus group</taxon>
    </lineage>
</organism>
<feature type="compositionally biased region" description="Polar residues" evidence="1">
    <location>
        <begin position="25"/>
        <end position="40"/>
    </location>
</feature>